<dbReference type="EMBL" id="GGEC01091599">
    <property type="protein sequence ID" value="MBX72083.1"/>
    <property type="molecule type" value="Transcribed_RNA"/>
</dbReference>
<sequence length="19" mass="2367">MLDNIFYTCHVKLLWIDEI</sequence>
<organism evidence="1">
    <name type="scientific">Rhizophora mucronata</name>
    <name type="common">Asiatic mangrove</name>
    <dbReference type="NCBI Taxonomy" id="61149"/>
    <lineage>
        <taxon>Eukaryota</taxon>
        <taxon>Viridiplantae</taxon>
        <taxon>Streptophyta</taxon>
        <taxon>Embryophyta</taxon>
        <taxon>Tracheophyta</taxon>
        <taxon>Spermatophyta</taxon>
        <taxon>Magnoliopsida</taxon>
        <taxon>eudicotyledons</taxon>
        <taxon>Gunneridae</taxon>
        <taxon>Pentapetalae</taxon>
        <taxon>rosids</taxon>
        <taxon>fabids</taxon>
        <taxon>Malpighiales</taxon>
        <taxon>Rhizophoraceae</taxon>
        <taxon>Rhizophora</taxon>
    </lineage>
</organism>
<reference evidence="1" key="1">
    <citation type="submission" date="2018-02" db="EMBL/GenBank/DDBJ databases">
        <title>Rhizophora mucronata_Transcriptome.</title>
        <authorList>
            <person name="Meera S.P."/>
            <person name="Sreeshan A."/>
            <person name="Augustine A."/>
        </authorList>
    </citation>
    <scope>NUCLEOTIDE SEQUENCE</scope>
    <source>
        <tissue evidence="1">Leaf</tissue>
    </source>
</reference>
<evidence type="ECO:0000313" key="1">
    <source>
        <dbReference type="EMBL" id="MBX72083.1"/>
    </source>
</evidence>
<protein>
    <submittedName>
        <fullName evidence="1">Uncharacterized protein</fullName>
    </submittedName>
</protein>
<dbReference type="AlphaFoldDB" id="A0A2P2QYN4"/>
<name>A0A2P2QYN4_RHIMU</name>
<proteinExistence type="predicted"/>
<accession>A0A2P2QYN4</accession>